<organism evidence="1 2">
    <name type="scientific">Halorubellus litoreus</name>
    <dbReference type="NCBI Taxonomy" id="755308"/>
    <lineage>
        <taxon>Archaea</taxon>
        <taxon>Methanobacteriati</taxon>
        <taxon>Methanobacteriota</taxon>
        <taxon>Stenosarchaea group</taxon>
        <taxon>Halobacteria</taxon>
        <taxon>Halobacteriales</taxon>
        <taxon>Halorubellaceae</taxon>
        <taxon>Halorubellus</taxon>
    </lineage>
</organism>
<keyword evidence="2" id="KW-1185">Reference proteome</keyword>
<name>A0ABD5VFN1_9EURY</name>
<accession>A0ABD5VFN1</accession>
<protein>
    <recommendedName>
        <fullName evidence="3">ATP-dependent helicase/nuclease subunit B</fullName>
    </recommendedName>
</protein>
<dbReference type="Proteomes" id="UP001596395">
    <property type="component" value="Unassembled WGS sequence"/>
</dbReference>
<dbReference type="EMBL" id="JBHSXN010000002">
    <property type="protein sequence ID" value="MFC6952887.1"/>
    <property type="molecule type" value="Genomic_DNA"/>
</dbReference>
<dbReference type="SUPFAM" id="SSF52540">
    <property type="entry name" value="P-loop containing nucleoside triphosphate hydrolases"/>
    <property type="match status" value="1"/>
</dbReference>
<sequence length="414" mass="46208">MTSPERRALARPPQSPEVPVVEMVSETRRDEARSVMALVAALKQRGVPIRDIAVVARDLDTYEEPLSRAAVRQGITPVFWTQLRVTRTRPYALVESVCDAVGDDEVDKRTLLRPLEHRWTPSDIDEVDWPIEPQTIQRAKSSLPEGALSLDEWIELVEGSDDVDYRIGRFVRWLADTPEPHPDQVESVLSDVVEAYAEHGLPETEAADSPALMKTETEARAIIRIRTLVEQLPHKFADRLDEGSLDQSWNAVAELANVIATQRPGRREHSNARAVDVLEANDIWALDIPYVLAVGLTANEWPSETASPIQPEFQEAVLRGDGEASKLAPDASWTDGRDRDHLADTLRAAAHGVVVTRHVETISGDRVHPSPFLESLDVKAVPETELQRLRSTDRALPAEVRRMLADETVEETDD</sequence>
<comment type="caution">
    <text evidence="1">The sequence shown here is derived from an EMBL/GenBank/DDBJ whole genome shotgun (WGS) entry which is preliminary data.</text>
</comment>
<gene>
    <name evidence="1" type="ORF">ACFQGB_08425</name>
</gene>
<evidence type="ECO:0008006" key="3">
    <source>
        <dbReference type="Google" id="ProtNLM"/>
    </source>
</evidence>
<reference evidence="1 2" key="1">
    <citation type="journal article" date="2019" name="Int. J. Syst. Evol. Microbiol.">
        <title>The Global Catalogue of Microorganisms (GCM) 10K type strain sequencing project: providing services to taxonomists for standard genome sequencing and annotation.</title>
        <authorList>
            <consortium name="The Broad Institute Genomics Platform"/>
            <consortium name="The Broad Institute Genome Sequencing Center for Infectious Disease"/>
            <person name="Wu L."/>
            <person name="Ma J."/>
        </authorList>
    </citation>
    <scope>NUCLEOTIDE SEQUENCE [LARGE SCALE GENOMIC DNA]</scope>
    <source>
        <strain evidence="1 2">GX26</strain>
    </source>
</reference>
<dbReference type="InterPro" id="IPR027417">
    <property type="entry name" value="P-loop_NTPase"/>
</dbReference>
<dbReference type="RefSeq" id="WP_336349869.1">
    <property type="nucleotide sequence ID" value="NZ_JAZAQL010000002.1"/>
</dbReference>
<evidence type="ECO:0000313" key="2">
    <source>
        <dbReference type="Proteomes" id="UP001596395"/>
    </source>
</evidence>
<proteinExistence type="predicted"/>
<evidence type="ECO:0000313" key="1">
    <source>
        <dbReference type="EMBL" id="MFC6952887.1"/>
    </source>
</evidence>
<dbReference type="AlphaFoldDB" id="A0ABD5VFN1"/>